<sequence length="1135" mass="121270">MGGDEWWLGRELRALLEARAAEKAEQCCEKAACPTAPDAPEKAEKGPPAPAPVRASAARRAPGAPWDDVDDALEAAAARSRWLSPAQAFALLRAERGRDARLAALPVRDTASPAEASAAACYVVRKRPKAEGPRQLAAPGAAQVPATSQGLVRPVPVTFQSVVNSYVHWLEEHPTIGVAVCQMSRSKRKPYRSRERKELLEDGYDESQDRIVSHGLTGRMYKLVVRGQSPKPDAPGEAPAAAPPELPAGPRVRCEKKPTRGGALEALEGSSIVQIFIDEAAARFLGPARSRPAARPFRPPPPADYPTPRRFAVPAGASYGGLGYGYDGPRLAAYYAAHFPYSRRAAAPRPDGAEALRAARAADEPRRRTFDGATTFSRDPNDVARHIFEGAPALGRDPSNAARHTFDGAPAPPRHPAYAGRAASEPRGALDPNNLARHTFDGAPAQSHPVFFDGAPPRSRHPAYPYERRGADPVCLFFDGAPKRRRAEERAPSDAPPPAHARVAGSPGDPFSPRMKPYARFWTLPSDDDVAGPDESYRVRGDLDVDGGGVQRPSAPPYAPQPAACYSHPYVVHRPGIISQVPLRPGDPAGQAAAGDDGSPSLSQLGDASFSSLPSFSHLGDDSLLKADAIDGAFILRKDPRRDEAAARAKAEATAKAMIAADKEAKVFERELKLGRKLEEHEKGGQVARLSNDELRQYLGLSGPTANVPRRRSISKDQGGQITTDLDNVRRGIAPADGGSHVEAPSAVLSAAATFLELRKQKRDDEERQKHAEEKTLTPAMVEMAKKWREKASAGAGRRGSRASLDSLPDLPEGAQAGSGGPSRRGSLGDAAGAGSGGASRRASVGSLGDKPPLTLASLALGAKAARRLSLGGGRRSSVRDLSGGMGRRYSRMSRGSLGDISGDVKKLGDAAGAPRLLEPRDFADAEERDAEFLETPTPLPAAVPGWGFRVGPKGLGYYKTTAEKVAPKAVPKQADKFERKMGWGRLAIAALENNNVKQLRSAAATTSTGLEELKVNLNMRVKGGSSWYYGDKYVRMGLDPEPFPPRPGDTLLHMALRHKRSTAFVATLLQLGSDRKIRNRCGEAAEEVHPLDFASAEDLMERWRQEKAIHVVGESRDASRASTPTGTSRGLAPD</sequence>
<dbReference type="EMBL" id="GL833137">
    <property type="protein sequence ID" value="EGB06061.1"/>
    <property type="molecule type" value="Genomic_DNA"/>
</dbReference>
<feature type="region of interest" description="Disordered" evidence="2">
    <location>
        <begin position="33"/>
        <end position="65"/>
    </location>
</feature>
<dbReference type="InterPro" id="IPR002110">
    <property type="entry name" value="Ankyrin_rpt"/>
</dbReference>
<keyword evidence="1" id="KW-0040">ANK repeat</keyword>
<feature type="region of interest" description="Disordered" evidence="2">
    <location>
        <begin position="392"/>
        <end position="466"/>
    </location>
</feature>
<feature type="region of interest" description="Disordered" evidence="2">
    <location>
        <begin position="290"/>
        <end position="309"/>
    </location>
</feature>
<evidence type="ECO:0000256" key="2">
    <source>
        <dbReference type="SAM" id="MobiDB-lite"/>
    </source>
</evidence>
<protein>
    <submittedName>
        <fullName evidence="3">Uncharacterized protein</fullName>
    </submittedName>
</protein>
<feature type="compositionally biased region" description="Low complexity" evidence="2">
    <location>
        <begin position="586"/>
        <end position="601"/>
    </location>
</feature>
<dbReference type="Proteomes" id="UP000002729">
    <property type="component" value="Unassembled WGS sequence"/>
</dbReference>
<evidence type="ECO:0000313" key="4">
    <source>
        <dbReference type="Proteomes" id="UP000002729"/>
    </source>
</evidence>
<feature type="compositionally biased region" description="Basic and acidic residues" evidence="2">
    <location>
        <begin position="360"/>
        <end position="370"/>
    </location>
</feature>
<feature type="region of interest" description="Disordered" evidence="2">
    <location>
        <begin position="227"/>
        <end position="256"/>
    </location>
</feature>
<feature type="region of interest" description="Disordered" evidence="2">
    <location>
        <begin position="1113"/>
        <end position="1135"/>
    </location>
</feature>
<feature type="region of interest" description="Disordered" evidence="2">
    <location>
        <begin position="485"/>
        <end position="512"/>
    </location>
</feature>
<accession>F0YFR5</accession>
<feature type="region of interest" description="Disordered" evidence="2">
    <location>
        <begin position="701"/>
        <end position="722"/>
    </location>
</feature>
<keyword evidence="4" id="KW-1185">Reference proteome</keyword>
<feature type="compositionally biased region" description="Low complexity" evidence="2">
    <location>
        <begin position="839"/>
        <end position="849"/>
    </location>
</feature>
<organism evidence="4">
    <name type="scientific">Aureococcus anophagefferens</name>
    <name type="common">Harmful bloom alga</name>
    <dbReference type="NCBI Taxonomy" id="44056"/>
    <lineage>
        <taxon>Eukaryota</taxon>
        <taxon>Sar</taxon>
        <taxon>Stramenopiles</taxon>
        <taxon>Ochrophyta</taxon>
        <taxon>Pelagophyceae</taxon>
        <taxon>Pelagomonadales</taxon>
        <taxon>Pelagomonadaceae</taxon>
        <taxon>Aureococcus</taxon>
    </lineage>
</organism>
<feature type="region of interest" description="Disordered" evidence="2">
    <location>
        <begin position="359"/>
        <end position="378"/>
    </location>
</feature>
<gene>
    <name evidence="3" type="ORF">AURANDRAFT_65936</name>
</gene>
<feature type="region of interest" description="Disordered" evidence="2">
    <location>
        <begin position="870"/>
        <end position="895"/>
    </location>
</feature>
<evidence type="ECO:0000256" key="1">
    <source>
        <dbReference type="PROSITE-ProRule" id="PRU00023"/>
    </source>
</evidence>
<feature type="compositionally biased region" description="Low complexity" evidence="2">
    <location>
        <begin position="52"/>
        <end position="65"/>
    </location>
</feature>
<dbReference type="InParanoid" id="F0YFR5"/>
<evidence type="ECO:0000313" key="3">
    <source>
        <dbReference type="EMBL" id="EGB06061.1"/>
    </source>
</evidence>
<dbReference type="GeneID" id="20225575"/>
<name>F0YFR5_AURAN</name>
<feature type="repeat" description="ANK" evidence="1">
    <location>
        <begin position="1048"/>
        <end position="1081"/>
    </location>
</feature>
<dbReference type="KEGG" id="aaf:AURANDRAFT_65936"/>
<dbReference type="PROSITE" id="PS50088">
    <property type="entry name" value="ANK_REPEAT"/>
    <property type="match status" value="1"/>
</dbReference>
<dbReference type="OrthoDB" id="10674694at2759"/>
<dbReference type="RefSeq" id="XP_009039315.1">
    <property type="nucleotide sequence ID" value="XM_009041067.1"/>
</dbReference>
<feature type="region of interest" description="Disordered" evidence="2">
    <location>
        <begin position="760"/>
        <end position="851"/>
    </location>
</feature>
<reference evidence="3 4" key="1">
    <citation type="journal article" date="2011" name="Proc. Natl. Acad. Sci. U.S.A.">
        <title>Niche of harmful alga Aureococcus anophagefferens revealed through ecogenomics.</title>
        <authorList>
            <person name="Gobler C.J."/>
            <person name="Berry D.L."/>
            <person name="Dyhrman S.T."/>
            <person name="Wilhelm S.W."/>
            <person name="Salamov A."/>
            <person name="Lobanov A.V."/>
            <person name="Zhang Y."/>
            <person name="Collier J.L."/>
            <person name="Wurch L.L."/>
            <person name="Kustka A.B."/>
            <person name="Dill B.D."/>
            <person name="Shah M."/>
            <person name="VerBerkmoes N.C."/>
            <person name="Kuo A."/>
            <person name="Terry A."/>
            <person name="Pangilinan J."/>
            <person name="Lindquist E.A."/>
            <person name="Lucas S."/>
            <person name="Paulsen I.T."/>
            <person name="Hattenrath-Lehmann T.K."/>
            <person name="Talmage S.C."/>
            <person name="Walker E.A."/>
            <person name="Koch F."/>
            <person name="Burson A.M."/>
            <person name="Marcoval M.A."/>
            <person name="Tang Y.Z."/>
            <person name="Lecleir G.R."/>
            <person name="Coyne K.J."/>
            <person name="Berg G.M."/>
            <person name="Bertrand E.M."/>
            <person name="Saito M.A."/>
            <person name="Gladyshev V.N."/>
            <person name="Grigoriev I.V."/>
        </authorList>
    </citation>
    <scope>NUCLEOTIDE SEQUENCE [LARGE SCALE GENOMIC DNA]</scope>
    <source>
        <strain evidence="4">CCMP 1984</strain>
    </source>
</reference>
<dbReference type="AlphaFoldDB" id="F0YFR5"/>
<feature type="region of interest" description="Disordered" evidence="2">
    <location>
        <begin position="579"/>
        <end position="606"/>
    </location>
</feature>
<feature type="compositionally biased region" description="Basic and acidic residues" evidence="2">
    <location>
        <begin position="760"/>
        <end position="776"/>
    </location>
</feature>
<proteinExistence type="predicted"/>